<dbReference type="AlphaFoldDB" id="A0A5C6LZK5"/>
<evidence type="ECO:0000313" key="4">
    <source>
        <dbReference type="Proteomes" id="UP000321083"/>
    </source>
</evidence>
<feature type="non-terminal residue" evidence="3">
    <location>
        <position position="1"/>
    </location>
</feature>
<organism evidence="3 4">
    <name type="scientific">Planctomyces bekefii</name>
    <dbReference type="NCBI Taxonomy" id="1653850"/>
    <lineage>
        <taxon>Bacteria</taxon>
        <taxon>Pseudomonadati</taxon>
        <taxon>Planctomycetota</taxon>
        <taxon>Planctomycetia</taxon>
        <taxon>Planctomycetales</taxon>
        <taxon>Planctomycetaceae</taxon>
        <taxon>Planctomyces</taxon>
    </lineage>
</organism>
<accession>A0A5C6LZK5</accession>
<evidence type="ECO:0000313" key="3">
    <source>
        <dbReference type="EMBL" id="TWW07936.1"/>
    </source>
</evidence>
<dbReference type="Proteomes" id="UP000321083">
    <property type="component" value="Unassembled WGS sequence"/>
</dbReference>
<dbReference type="InterPro" id="IPR013658">
    <property type="entry name" value="SGL"/>
</dbReference>
<protein>
    <submittedName>
        <fullName evidence="3">Gluconolactonase</fullName>
    </submittedName>
</protein>
<dbReference type="InterPro" id="IPR011042">
    <property type="entry name" value="6-blade_b-propeller_TolB-like"/>
</dbReference>
<reference evidence="3 4" key="2">
    <citation type="submission" date="2019-08" db="EMBL/GenBank/DDBJ databases">
        <authorList>
            <person name="Henke P."/>
        </authorList>
    </citation>
    <scope>NUCLEOTIDE SEQUENCE [LARGE SCALE GENOMIC DNA]</scope>
    <source>
        <strain evidence="3">Phe10_nw2017</strain>
    </source>
</reference>
<keyword evidence="4" id="KW-1185">Reference proteome</keyword>
<dbReference type="SUPFAM" id="SSF63829">
    <property type="entry name" value="Calcium-dependent phosphotriesterase"/>
    <property type="match status" value="1"/>
</dbReference>
<gene>
    <name evidence="3" type="ORF">E3A20_29340</name>
</gene>
<feature type="domain" description="SMP-30/Gluconolactonase/LRE-like region" evidence="2">
    <location>
        <begin position="5"/>
        <end position="237"/>
    </location>
</feature>
<dbReference type="PANTHER" id="PTHR47572:SF4">
    <property type="entry name" value="LACTONASE DRP35"/>
    <property type="match status" value="1"/>
</dbReference>
<dbReference type="InterPro" id="IPR051262">
    <property type="entry name" value="SMP-30/CGR1_Lactonase"/>
</dbReference>
<evidence type="ECO:0000256" key="1">
    <source>
        <dbReference type="ARBA" id="ARBA00022801"/>
    </source>
</evidence>
<sequence length="254" mass="27696">ANNSNGNTFDTHGRQISFEHLTRSVARYEHDGTRTVLAHEYDGKSLNAPNDGVVHPDSGDVWFSDPGYGALMDYEGTLAETGSVQPYQKESIYRWEASTGKLYRVADDINKPNGVCFSPDYKKLYAADTGASHYPDAPKNIRVWDVVDGKKLANGREFASMQLEMADGVVKAGFADGIRADIHGNIWASAGWVGAGYDGVHVFAGEDGARIGQILLPEICSNVCFGGTKRNRLFMTGSQSLYAVYVNVRGAHFC</sequence>
<comment type="caution">
    <text evidence="3">The sequence shown here is derived from an EMBL/GenBank/DDBJ whole genome shotgun (WGS) entry which is preliminary data.</text>
</comment>
<dbReference type="GO" id="GO:0016787">
    <property type="term" value="F:hydrolase activity"/>
    <property type="evidence" value="ECO:0007669"/>
    <property type="project" value="UniProtKB-KW"/>
</dbReference>
<evidence type="ECO:0000259" key="2">
    <source>
        <dbReference type="Pfam" id="PF08450"/>
    </source>
</evidence>
<dbReference type="PANTHER" id="PTHR47572">
    <property type="entry name" value="LIPOPROTEIN-RELATED"/>
    <property type="match status" value="1"/>
</dbReference>
<keyword evidence="1" id="KW-0378">Hydrolase</keyword>
<dbReference type="Pfam" id="PF08450">
    <property type="entry name" value="SGL"/>
    <property type="match status" value="1"/>
</dbReference>
<reference evidence="3 4" key="1">
    <citation type="submission" date="2019-08" db="EMBL/GenBank/DDBJ databases">
        <title>100 year-old enigma solved: identification of Planctomyces bekefii, the type genus and species of the phylum Planctomycetes.</title>
        <authorList>
            <person name="Svetlana D.N."/>
            <person name="Overmann J."/>
        </authorList>
    </citation>
    <scope>NUCLEOTIDE SEQUENCE [LARGE SCALE GENOMIC DNA]</scope>
    <source>
        <strain evidence="3">Phe10_nw2017</strain>
    </source>
</reference>
<proteinExistence type="predicted"/>
<dbReference type="Gene3D" id="2.120.10.30">
    <property type="entry name" value="TolB, C-terminal domain"/>
    <property type="match status" value="1"/>
</dbReference>
<name>A0A5C6LZK5_9PLAN</name>
<dbReference type="EMBL" id="SRHE01000932">
    <property type="protein sequence ID" value="TWW07936.1"/>
    <property type="molecule type" value="Genomic_DNA"/>
</dbReference>